<evidence type="ECO:0000256" key="5">
    <source>
        <dbReference type="ARBA" id="ARBA00022695"/>
    </source>
</evidence>
<keyword evidence="5" id="KW-0548">Nucleotidyltransferase</keyword>
<reference evidence="9 11" key="2">
    <citation type="journal article" date="2018" name="Plant J.">
        <title>The Physcomitrella patens chromosome-scale assembly reveals moss genome structure and evolution.</title>
        <authorList>
            <person name="Lang D."/>
            <person name="Ullrich K.K."/>
            <person name="Murat F."/>
            <person name="Fuchs J."/>
            <person name="Jenkins J."/>
            <person name="Haas F.B."/>
            <person name="Piednoel M."/>
            <person name="Gundlach H."/>
            <person name="Van Bel M."/>
            <person name="Meyberg R."/>
            <person name="Vives C."/>
            <person name="Morata J."/>
            <person name="Symeonidi A."/>
            <person name="Hiss M."/>
            <person name="Muchero W."/>
            <person name="Kamisugi Y."/>
            <person name="Saleh O."/>
            <person name="Blanc G."/>
            <person name="Decker E.L."/>
            <person name="van Gessel N."/>
            <person name="Grimwood J."/>
            <person name="Hayes R.D."/>
            <person name="Graham S.W."/>
            <person name="Gunter L.E."/>
            <person name="McDaniel S.F."/>
            <person name="Hoernstein S.N.W."/>
            <person name="Larsson A."/>
            <person name="Li F.W."/>
            <person name="Perroud P.F."/>
            <person name="Phillips J."/>
            <person name="Ranjan P."/>
            <person name="Rokshar D.S."/>
            <person name="Rothfels C.J."/>
            <person name="Schneider L."/>
            <person name="Shu S."/>
            <person name="Stevenson D.W."/>
            <person name="Thummler F."/>
            <person name="Tillich M."/>
            <person name="Villarreal Aguilar J.C."/>
            <person name="Widiez T."/>
            <person name="Wong G.K."/>
            <person name="Wymore A."/>
            <person name="Zhang Y."/>
            <person name="Zimmer A.D."/>
            <person name="Quatrano R.S."/>
            <person name="Mayer K.F.X."/>
            <person name="Goodstein D."/>
            <person name="Casacuberta J.M."/>
            <person name="Vandepoele K."/>
            <person name="Reski R."/>
            <person name="Cuming A.C."/>
            <person name="Tuskan G.A."/>
            <person name="Maumus F."/>
            <person name="Salse J."/>
            <person name="Schmutz J."/>
            <person name="Rensing S.A."/>
        </authorList>
    </citation>
    <scope>NUCLEOTIDE SEQUENCE [LARGE SCALE GENOMIC DNA]</scope>
    <source>
        <strain evidence="10 11">cv. Gransden 2004</strain>
    </source>
</reference>
<dbReference type="Gene3D" id="2.40.270.10">
    <property type="entry name" value="DNA-directed RNA polymerase, subunit 2, domain 6"/>
    <property type="match status" value="2"/>
</dbReference>
<evidence type="ECO:0000256" key="1">
    <source>
        <dbReference type="ARBA" id="ARBA00006835"/>
    </source>
</evidence>
<feature type="domain" description="RNA polymerase Rpb2" evidence="8">
    <location>
        <begin position="203"/>
        <end position="283"/>
    </location>
</feature>
<evidence type="ECO:0000256" key="6">
    <source>
        <dbReference type="ARBA" id="ARBA00023163"/>
    </source>
</evidence>
<organism evidence="9">
    <name type="scientific">Physcomitrium patens</name>
    <name type="common">Spreading-leaved earth moss</name>
    <name type="synonym">Physcomitrella patens</name>
    <dbReference type="NCBI Taxonomy" id="3218"/>
    <lineage>
        <taxon>Eukaryota</taxon>
        <taxon>Viridiplantae</taxon>
        <taxon>Streptophyta</taxon>
        <taxon>Embryophyta</taxon>
        <taxon>Bryophyta</taxon>
        <taxon>Bryophytina</taxon>
        <taxon>Bryopsida</taxon>
        <taxon>Funariidae</taxon>
        <taxon>Funariales</taxon>
        <taxon>Funariaceae</taxon>
        <taxon>Physcomitrium</taxon>
    </lineage>
</organism>
<dbReference type="InterPro" id="IPR015712">
    <property type="entry name" value="DNA-dir_RNA_pol_su2"/>
</dbReference>
<dbReference type="InParanoid" id="A0A2K1KXM1"/>
<dbReference type="STRING" id="3218.A0A2K1KXM1"/>
<dbReference type="InterPro" id="IPR007641">
    <property type="entry name" value="RNA_pol_Rpb2_7"/>
</dbReference>
<dbReference type="InterPro" id="IPR007120">
    <property type="entry name" value="DNA-dir_RNAP_su2_dom"/>
</dbReference>
<evidence type="ECO:0000259" key="7">
    <source>
        <dbReference type="Pfam" id="PF00562"/>
    </source>
</evidence>
<sequence>MNKQEMPLTFDIMTSMVSNSKILTYAQKPICITTILNIIKKYNGVNVVIVVLSYSRYNKENSLLFNKSLINRGLFSSIKYEVVEIVENKFMNETLVYIPDGDILYDNDGIILVSQQVKDYPMLPLKPKSRESNCIDATTFNRAHRSFEANITRFSKEKIYCGTTRLPIEARVATDICYYHTFRHQARDKVHSISKGQLRKIQLQFKEIEKDCLIVHRITLMLLEKLKNTFDLCEIWICHDCSTICSSSPCINCNERNMKEQQLSNSSKLLAQELSIANIRMGLKYT</sequence>
<dbReference type="GO" id="GO:0003899">
    <property type="term" value="F:DNA-directed RNA polymerase activity"/>
    <property type="evidence" value="ECO:0007669"/>
    <property type="project" value="UniProtKB-EC"/>
</dbReference>
<dbReference type="EMBL" id="ABEU02000003">
    <property type="protein sequence ID" value="PNR58534.1"/>
    <property type="molecule type" value="Genomic_DNA"/>
</dbReference>
<gene>
    <name evidence="9" type="ORF">PHYPA_005529</name>
</gene>
<keyword evidence="3" id="KW-0240">DNA-directed RNA polymerase</keyword>
<dbReference type="PANTHER" id="PTHR20856">
    <property type="entry name" value="DNA-DIRECTED RNA POLYMERASE I SUBUNIT 2"/>
    <property type="match status" value="1"/>
</dbReference>
<name>A0A2K1KXM1_PHYPA</name>
<proteinExistence type="inferred from homology"/>
<keyword evidence="11" id="KW-1185">Reference proteome</keyword>
<dbReference type="SUPFAM" id="SSF64484">
    <property type="entry name" value="beta and beta-prime subunits of DNA dependent RNA-polymerase"/>
    <property type="match status" value="1"/>
</dbReference>
<feature type="domain" description="DNA-directed RNA polymerase subunit 2 hybrid-binding" evidence="7">
    <location>
        <begin position="1"/>
        <end position="127"/>
    </location>
</feature>
<evidence type="ECO:0000313" key="9">
    <source>
        <dbReference type="EMBL" id="PNR58534.1"/>
    </source>
</evidence>
<protein>
    <recommendedName>
        <fullName evidence="2">DNA-directed RNA polymerase</fullName>
        <ecNumber evidence="2">2.7.7.6</ecNumber>
    </recommendedName>
</protein>
<reference evidence="10" key="3">
    <citation type="submission" date="2020-12" db="UniProtKB">
        <authorList>
            <consortium name="EnsemblPlants"/>
        </authorList>
    </citation>
    <scope>IDENTIFICATION</scope>
</reference>
<evidence type="ECO:0000313" key="11">
    <source>
        <dbReference type="Proteomes" id="UP000006727"/>
    </source>
</evidence>
<dbReference type="Gramene" id="Pp3c3_37780V3.1">
    <property type="protein sequence ID" value="Pp3c3_37780V3.1"/>
    <property type="gene ID" value="Pp3c3_37780"/>
</dbReference>
<evidence type="ECO:0000313" key="10">
    <source>
        <dbReference type="EnsemblPlants" id="Pp3c3_37780V3.1"/>
    </source>
</evidence>
<dbReference type="Proteomes" id="UP000006727">
    <property type="component" value="Chromosome 3"/>
</dbReference>
<evidence type="ECO:0000256" key="2">
    <source>
        <dbReference type="ARBA" id="ARBA00012418"/>
    </source>
</evidence>
<dbReference type="GO" id="GO:0032549">
    <property type="term" value="F:ribonucleoside binding"/>
    <property type="evidence" value="ECO:0007669"/>
    <property type="project" value="InterPro"/>
</dbReference>
<dbReference type="Gene3D" id="3.90.1800.10">
    <property type="entry name" value="RNA polymerase alpha subunit dimerisation domain"/>
    <property type="match status" value="1"/>
</dbReference>
<evidence type="ECO:0000256" key="4">
    <source>
        <dbReference type="ARBA" id="ARBA00022679"/>
    </source>
</evidence>
<keyword evidence="4" id="KW-0808">Transferase</keyword>
<dbReference type="GO" id="GO:0000428">
    <property type="term" value="C:DNA-directed RNA polymerase complex"/>
    <property type="evidence" value="ECO:0007669"/>
    <property type="project" value="UniProtKB-KW"/>
</dbReference>
<dbReference type="Pfam" id="PF04560">
    <property type="entry name" value="RNA_pol_Rpb2_7"/>
    <property type="match status" value="1"/>
</dbReference>
<dbReference type="InterPro" id="IPR037033">
    <property type="entry name" value="DNA-dir_RNAP_su2_hyb_sf"/>
</dbReference>
<reference evidence="9 11" key="1">
    <citation type="journal article" date="2008" name="Science">
        <title>The Physcomitrella genome reveals evolutionary insights into the conquest of land by plants.</title>
        <authorList>
            <person name="Rensing S."/>
            <person name="Lang D."/>
            <person name="Zimmer A."/>
            <person name="Terry A."/>
            <person name="Salamov A."/>
            <person name="Shapiro H."/>
            <person name="Nishiyama T."/>
            <person name="Perroud P.-F."/>
            <person name="Lindquist E."/>
            <person name="Kamisugi Y."/>
            <person name="Tanahashi T."/>
            <person name="Sakakibara K."/>
            <person name="Fujita T."/>
            <person name="Oishi K."/>
            <person name="Shin-I T."/>
            <person name="Kuroki Y."/>
            <person name="Toyoda A."/>
            <person name="Suzuki Y."/>
            <person name="Hashimoto A."/>
            <person name="Yamaguchi K."/>
            <person name="Sugano A."/>
            <person name="Kohara Y."/>
            <person name="Fujiyama A."/>
            <person name="Anterola A."/>
            <person name="Aoki S."/>
            <person name="Ashton N."/>
            <person name="Barbazuk W.B."/>
            <person name="Barker E."/>
            <person name="Bennetzen J."/>
            <person name="Bezanilla M."/>
            <person name="Blankenship R."/>
            <person name="Cho S.H."/>
            <person name="Dutcher S."/>
            <person name="Estelle M."/>
            <person name="Fawcett J.A."/>
            <person name="Gundlach H."/>
            <person name="Hanada K."/>
            <person name="Heyl A."/>
            <person name="Hicks K.A."/>
            <person name="Hugh J."/>
            <person name="Lohr M."/>
            <person name="Mayer K."/>
            <person name="Melkozernov A."/>
            <person name="Murata T."/>
            <person name="Nelson D."/>
            <person name="Pils B."/>
            <person name="Prigge M."/>
            <person name="Reiss B."/>
            <person name="Renner T."/>
            <person name="Rombauts S."/>
            <person name="Rushton P."/>
            <person name="Sanderfoot A."/>
            <person name="Schween G."/>
            <person name="Shiu S.-H."/>
            <person name="Stueber K."/>
            <person name="Theodoulou F.L."/>
            <person name="Tu H."/>
            <person name="Van de Peer Y."/>
            <person name="Verrier P.J."/>
            <person name="Waters E."/>
            <person name="Wood A."/>
            <person name="Yang L."/>
            <person name="Cove D."/>
            <person name="Cuming A."/>
            <person name="Hasebe M."/>
            <person name="Lucas S."/>
            <person name="Mishler D.B."/>
            <person name="Reski R."/>
            <person name="Grigoriev I."/>
            <person name="Quatrano R.S."/>
            <person name="Boore J.L."/>
        </authorList>
    </citation>
    <scope>NUCLEOTIDE SEQUENCE [LARGE SCALE GENOMIC DNA]</scope>
    <source>
        <strain evidence="10 11">cv. Gransden 2004</strain>
    </source>
</reference>
<evidence type="ECO:0000256" key="3">
    <source>
        <dbReference type="ARBA" id="ARBA00022478"/>
    </source>
</evidence>
<dbReference type="GO" id="GO:0003677">
    <property type="term" value="F:DNA binding"/>
    <property type="evidence" value="ECO:0007669"/>
    <property type="project" value="InterPro"/>
</dbReference>
<comment type="similarity">
    <text evidence="1">Belongs to the RNA polymerase beta chain family.</text>
</comment>
<dbReference type="AlphaFoldDB" id="A0A2K1KXM1"/>
<keyword evidence="6" id="KW-0804">Transcription</keyword>
<dbReference type="EC" id="2.7.7.6" evidence="2"/>
<accession>A0A2K1KXM1</accession>
<evidence type="ECO:0000259" key="8">
    <source>
        <dbReference type="Pfam" id="PF04560"/>
    </source>
</evidence>
<dbReference type="EnsemblPlants" id="Pp3c3_37780V3.1">
    <property type="protein sequence ID" value="Pp3c3_37780V3.1"/>
    <property type="gene ID" value="Pp3c3_37780"/>
</dbReference>
<dbReference type="Pfam" id="PF00562">
    <property type="entry name" value="RNA_pol_Rpb2_6"/>
    <property type="match status" value="1"/>
</dbReference>
<dbReference type="GO" id="GO:0006351">
    <property type="term" value="P:DNA-templated transcription"/>
    <property type="evidence" value="ECO:0007669"/>
    <property type="project" value="InterPro"/>
</dbReference>